<feature type="transmembrane region" description="Helical" evidence="1">
    <location>
        <begin position="20"/>
        <end position="43"/>
    </location>
</feature>
<accession>A0A7X0HLN3</accession>
<proteinExistence type="predicted"/>
<protein>
    <submittedName>
        <fullName evidence="2">CHASE2 domain-containing sensor protein</fullName>
    </submittedName>
</protein>
<keyword evidence="1" id="KW-0472">Membrane</keyword>
<keyword evidence="3" id="KW-1185">Reference proteome</keyword>
<dbReference type="Proteomes" id="UP000540423">
    <property type="component" value="Unassembled WGS sequence"/>
</dbReference>
<evidence type="ECO:0000313" key="2">
    <source>
        <dbReference type="EMBL" id="MBB6439982.1"/>
    </source>
</evidence>
<comment type="caution">
    <text evidence="2">The sequence shown here is derived from an EMBL/GenBank/DDBJ whole genome shotgun (WGS) entry which is preliminary data.</text>
</comment>
<gene>
    <name evidence="2" type="ORF">HNQ79_006495</name>
</gene>
<evidence type="ECO:0000256" key="1">
    <source>
        <dbReference type="SAM" id="Phobius"/>
    </source>
</evidence>
<reference evidence="2 3" key="1">
    <citation type="submission" date="2020-08" db="EMBL/GenBank/DDBJ databases">
        <title>Genomic Encyclopedia of Type Strains, Phase IV (KMG-IV): sequencing the most valuable type-strain genomes for metagenomic binning, comparative biology and taxonomic classification.</title>
        <authorList>
            <person name="Goeker M."/>
        </authorList>
    </citation>
    <scope>NUCLEOTIDE SEQUENCE [LARGE SCALE GENOMIC DNA]</scope>
    <source>
        <strain evidence="2 3">DSM 40141</strain>
    </source>
</reference>
<dbReference type="AlphaFoldDB" id="A0A7X0HLN3"/>
<name>A0A7X0HLN3_9ACTN</name>
<keyword evidence="1" id="KW-0812">Transmembrane</keyword>
<sequence length="70" mass="7410">MTSRTPRIPDPDDPQPFLSIHTALVLLMAAFIGVVVGVLTFYARQSIPEALLAGLASTGLCIASLRNMIG</sequence>
<organism evidence="2 3">
    <name type="scientific">Streptomyces candidus</name>
    <dbReference type="NCBI Taxonomy" id="67283"/>
    <lineage>
        <taxon>Bacteria</taxon>
        <taxon>Bacillati</taxon>
        <taxon>Actinomycetota</taxon>
        <taxon>Actinomycetes</taxon>
        <taxon>Kitasatosporales</taxon>
        <taxon>Streptomycetaceae</taxon>
        <taxon>Streptomyces</taxon>
    </lineage>
</organism>
<keyword evidence="1" id="KW-1133">Transmembrane helix</keyword>
<evidence type="ECO:0000313" key="3">
    <source>
        <dbReference type="Proteomes" id="UP000540423"/>
    </source>
</evidence>
<dbReference type="EMBL" id="JACHEM010000033">
    <property type="protein sequence ID" value="MBB6439982.1"/>
    <property type="molecule type" value="Genomic_DNA"/>
</dbReference>
<dbReference type="RefSeq" id="WP_185036464.1">
    <property type="nucleotide sequence ID" value="NZ_BNBN01000028.1"/>
</dbReference>